<evidence type="ECO:0000256" key="8">
    <source>
        <dbReference type="ARBA" id="ARBA00022670"/>
    </source>
</evidence>
<evidence type="ECO:0000256" key="7">
    <source>
        <dbReference type="ARBA" id="ARBA00022645"/>
    </source>
</evidence>
<proteinExistence type="predicted"/>
<evidence type="ECO:0000256" key="14">
    <source>
        <dbReference type="ARBA" id="ARBA00023034"/>
    </source>
</evidence>
<comment type="subcellular location">
    <subcellularLocation>
        <location evidence="1">Endoplasmic reticulum</location>
    </subcellularLocation>
    <subcellularLocation>
        <location evidence="3">Golgi apparatus</location>
    </subcellularLocation>
    <subcellularLocation>
        <location evidence="2">Lysosome</location>
    </subcellularLocation>
    <subcellularLocation>
        <location evidence="4">Secreted</location>
    </subcellularLocation>
</comment>
<keyword evidence="8" id="KW-0645">Protease</keyword>
<keyword evidence="7" id="KW-0121">Carboxypeptidase</keyword>
<keyword evidence="9" id="KW-0479">Metal-binding</keyword>
<dbReference type="InterPro" id="IPR046450">
    <property type="entry name" value="PA_dom_sf"/>
</dbReference>
<evidence type="ECO:0000256" key="19">
    <source>
        <dbReference type="ARBA" id="ARBA00025833"/>
    </source>
</evidence>
<evidence type="ECO:0000256" key="11">
    <source>
        <dbReference type="ARBA" id="ARBA00022801"/>
    </source>
</evidence>
<keyword evidence="11" id="KW-0378">Hydrolase</keyword>
<dbReference type="Pfam" id="PF04389">
    <property type="entry name" value="Peptidase_M28"/>
    <property type="match status" value="1"/>
</dbReference>
<protein>
    <recommendedName>
        <fullName evidence="5">Carboxypeptidase Q</fullName>
    </recommendedName>
    <alternativeName>
        <fullName evidence="20">Plasma glutamate carboxypeptidase</fullName>
    </alternativeName>
</protein>
<dbReference type="SUPFAM" id="SSF53187">
    <property type="entry name" value="Zn-dependent exopeptidases"/>
    <property type="match status" value="1"/>
</dbReference>
<feature type="domain" description="PA" evidence="21">
    <location>
        <begin position="103"/>
        <end position="198"/>
    </location>
</feature>
<keyword evidence="17" id="KW-0325">Glycoprotein</keyword>
<evidence type="ECO:0000256" key="5">
    <source>
        <dbReference type="ARBA" id="ARBA00014116"/>
    </source>
</evidence>
<dbReference type="InterPro" id="IPR003137">
    <property type="entry name" value="PA_domain"/>
</dbReference>
<comment type="caution">
    <text evidence="23">The sequence shown here is derived from an EMBL/GenBank/DDBJ whole genome shotgun (WGS) entry which is preliminary data.</text>
</comment>
<dbReference type="GO" id="GO:0070573">
    <property type="term" value="F:metallodipeptidase activity"/>
    <property type="evidence" value="ECO:0007669"/>
    <property type="project" value="InterPro"/>
</dbReference>
<keyword evidence="13" id="KW-0862">Zinc</keyword>
<dbReference type="GO" id="GO:0005576">
    <property type="term" value="C:extracellular region"/>
    <property type="evidence" value="ECO:0007669"/>
    <property type="project" value="UniProtKB-SubCell"/>
</dbReference>
<dbReference type="Gene3D" id="3.50.30.30">
    <property type="match status" value="1"/>
</dbReference>
<keyword evidence="14" id="KW-0333">Golgi apparatus</keyword>
<keyword evidence="15" id="KW-0482">Metalloprotease</keyword>
<evidence type="ECO:0000256" key="15">
    <source>
        <dbReference type="ARBA" id="ARBA00023049"/>
    </source>
</evidence>
<keyword evidence="18" id="KW-0458">Lysosome</keyword>
<evidence type="ECO:0000256" key="20">
    <source>
        <dbReference type="ARBA" id="ARBA00033328"/>
    </source>
</evidence>
<evidence type="ECO:0000256" key="18">
    <source>
        <dbReference type="ARBA" id="ARBA00023228"/>
    </source>
</evidence>
<dbReference type="EMBL" id="LFWZ01000033">
    <property type="protein sequence ID" value="KON30367.1"/>
    <property type="molecule type" value="Genomic_DNA"/>
</dbReference>
<feature type="domain" description="Peptidase M28" evidence="22">
    <location>
        <begin position="227"/>
        <end position="424"/>
    </location>
</feature>
<evidence type="ECO:0000256" key="9">
    <source>
        <dbReference type="ARBA" id="ARBA00022723"/>
    </source>
</evidence>
<dbReference type="InterPro" id="IPR007484">
    <property type="entry name" value="Peptidase_M28"/>
</dbReference>
<evidence type="ECO:0000313" key="24">
    <source>
        <dbReference type="Proteomes" id="UP000037210"/>
    </source>
</evidence>
<dbReference type="PANTHER" id="PTHR12053">
    <property type="entry name" value="PROTEASE FAMILY M28 PLASMA GLUTAMATE CARBOXYPEPTIDASE-RELATED"/>
    <property type="match status" value="1"/>
</dbReference>
<keyword evidence="10" id="KW-0732">Signal</keyword>
<dbReference type="GO" id="GO:0006508">
    <property type="term" value="P:proteolysis"/>
    <property type="evidence" value="ECO:0007669"/>
    <property type="project" value="UniProtKB-KW"/>
</dbReference>
<dbReference type="Pfam" id="PF02225">
    <property type="entry name" value="PA"/>
    <property type="match status" value="1"/>
</dbReference>
<dbReference type="Gene3D" id="3.40.630.10">
    <property type="entry name" value="Zn peptidases"/>
    <property type="match status" value="1"/>
</dbReference>
<dbReference type="PATRIC" id="fig|1685127.3.peg.1118"/>
<evidence type="ECO:0000256" key="12">
    <source>
        <dbReference type="ARBA" id="ARBA00022824"/>
    </source>
</evidence>
<dbReference type="PANTHER" id="PTHR12053:SF3">
    <property type="entry name" value="CARBOXYPEPTIDASE Q"/>
    <property type="match status" value="1"/>
</dbReference>
<accession>A0A0M0BP64</accession>
<keyword evidence="6" id="KW-0964">Secreted</keyword>
<dbReference type="AlphaFoldDB" id="A0A0M0BP64"/>
<evidence type="ECO:0000256" key="4">
    <source>
        <dbReference type="ARBA" id="ARBA00004613"/>
    </source>
</evidence>
<reference evidence="23 24" key="1">
    <citation type="submission" date="2015-06" db="EMBL/GenBank/DDBJ databases">
        <title>New insights into the roles of widespread benthic archaea in carbon and nitrogen cycling.</title>
        <authorList>
            <person name="Lazar C.S."/>
            <person name="Baker B.J."/>
            <person name="Seitz K.W."/>
            <person name="Hyde A.S."/>
            <person name="Dick G.J."/>
            <person name="Hinrichs K.-U."/>
            <person name="Teske A.P."/>
        </authorList>
    </citation>
    <scope>NUCLEOTIDE SEQUENCE [LARGE SCALE GENOMIC DNA]</scope>
    <source>
        <strain evidence="23">DG-45</strain>
    </source>
</reference>
<sequence length="470" mass="51805">MLSEDLLDVERDVIGDIWQNSEIHENMLYMADQLGSRFPGTESEKMAQEYMLEKLREYGYGDARTEEFTYHGWSRGPVTLDMIEPLEREFPAISLALSPGGTVEGEVVDLGSGSPGEFESVGREAVEGRIVLCSSATSPSGERVHRRTKYGYAVELGAIGFIFMNHNPGQLPPTGSLRPAYRMGGEIPGIGVSLETGTLMLRLTKDEPFRARIVDESRVVPGSVSANIVAELPGSSKRDEWIVVGGHYDGHDIAQGAMDNLSGAAVALEAARALGGYGGLFKRSIRFICFGCEEIGVTGSTCYVDQHRDEMGEVAIMINLELGGLADRDGTQHAAFTVYQPPELEEALEALGDEIRYSLTISREFSAASDHWPFYLRGVPTIYMHAEPSPLQLIVGRGWGHTSADTMDKVDPRNLQEGAMVLARLLIRLANQEGRIAEHTPQANIIRRLEETGMRRVLEIEKKWHPNNVR</sequence>
<evidence type="ECO:0000256" key="13">
    <source>
        <dbReference type="ARBA" id="ARBA00022833"/>
    </source>
</evidence>
<evidence type="ECO:0000313" key="23">
    <source>
        <dbReference type="EMBL" id="KON30367.1"/>
    </source>
</evidence>
<evidence type="ECO:0000256" key="17">
    <source>
        <dbReference type="ARBA" id="ARBA00023180"/>
    </source>
</evidence>
<evidence type="ECO:0000256" key="2">
    <source>
        <dbReference type="ARBA" id="ARBA00004371"/>
    </source>
</evidence>
<dbReference type="Proteomes" id="UP000037210">
    <property type="component" value="Unassembled WGS sequence"/>
</dbReference>
<evidence type="ECO:0000256" key="10">
    <source>
        <dbReference type="ARBA" id="ARBA00022729"/>
    </source>
</evidence>
<keyword evidence="12" id="KW-0256">Endoplasmic reticulum</keyword>
<dbReference type="InterPro" id="IPR039866">
    <property type="entry name" value="CPQ"/>
</dbReference>
<organism evidence="23 24">
    <name type="scientific">miscellaneous Crenarchaeota group-15 archaeon DG-45</name>
    <dbReference type="NCBI Taxonomy" id="1685127"/>
    <lineage>
        <taxon>Archaea</taxon>
        <taxon>Candidatus Bathyarchaeota</taxon>
        <taxon>MCG-15</taxon>
    </lineage>
</organism>
<dbReference type="GO" id="GO:0046872">
    <property type="term" value="F:metal ion binding"/>
    <property type="evidence" value="ECO:0007669"/>
    <property type="project" value="UniProtKB-KW"/>
</dbReference>
<evidence type="ECO:0000256" key="6">
    <source>
        <dbReference type="ARBA" id="ARBA00022525"/>
    </source>
</evidence>
<name>A0A0M0BP64_9ARCH</name>
<evidence type="ECO:0000259" key="22">
    <source>
        <dbReference type="Pfam" id="PF04389"/>
    </source>
</evidence>
<evidence type="ECO:0000259" key="21">
    <source>
        <dbReference type="Pfam" id="PF02225"/>
    </source>
</evidence>
<evidence type="ECO:0000256" key="3">
    <source>
        <dbReference type="ARBA" id="ARBA00004555"/>
    </source>
</evidence>
<comment type="subunit">
    <text evidence="19">Homodimer. The monomeric form is inactive while the homodimer is active.</text>
</comment>
<evidence type="ECO:0000256" key="1">
    <source>
        <dbReference type="ARBA" id="ARBA00004240"/>
    </source>
</evidence>
<gene>
    <name evidence="23" type="ORF">AC482_04025</name>
</gene>
<dbReference type="GO" id="GO:0005764">
    <property type="term" value="C:lysosome"/>
    <property type="evidence" value="ECO:0007669"/>
    <property type="project" value="UniProtKB-SubCell"/>
</dbReference>
<keyword evidence="16" id="KW-0865">Zymogen</keyword>
<dbReference type="GO" id="GO:0004180">
    <property type="term" value="F:carboxypeptidase activity"/>
    <property type="evidence" value="ECO:0007669"/>
    <property type="project" value="UniProtKB-KW"/>
</dbReference>
<dbReference type="SUPFAM" id="SSF52025">
    <property type="entry name" value="PA domain"/>
    <property type="match status" value="1"/>
</dbReference>
<evidence type="ECO:0000256" key="16">
    <source>
        <dbReference type="ARBA" id="ARBA00023145"/>
    </source>
</evidence>